<dbReference type="PANTHER" id="PTHR12072:SF4">
    <property type="entry name" value="CWF19-LIKE PROTEIN 1"/>
    <property type="match status" value="1"/>
</dbReference>
<gene>
    <name evidence="4" type="ORF">Egran_06044</name>
</gene>
<dbReference type="GO" id="GO:0000398">
    <property type="term" value="P:mRNA splicing, via spliceosome"/>
    <property type="evidence" value="ECO:0007669"/>
    <property type="project" value="TreeGrafter"/>
</dbReference>
<evidence type="ECO:0000313" key="5">
    <source>
        <dbReference type="Proteomes" id="UP000243515"/>
    </source>
</evidence>
<evidence type="ECO:0000259" key="3">
    <source>
        <dbReference type="Pfam" id="PF04677"/>
    </source>
</evidence>
<dbReference type="CDD" id="cd07380">
    <property type="entry name" value="MPP_CWF19_N"/>
    <property type="match status" value="1"/>
</dbReference>
<dbReference type="AlphaFoldDB" id="A0A232LQB4"/>
<dbReference type="InterPro" id="IPR029052">
    <property type="entry name" value="Metallo-depent_PP-like"/>
</dbReference>
<dbReference type="GO" id="GO:0061632">
    <property type="term" value="F:RNA lariat debranching enzyme activator activity"/>
    <property type="evidence" value="ECO:0007669"/>
    <property type="project" value="TreeGrafter"/>
</dbReference>
<sequence length="552" mass="61945">MASKIVVLGNINGALQEVFTRLAKLHIKQSFSFAIVVGDLFGDCSSEQELDEISSLLKGSITVPLPTYFTVGSRPIPTRIVDKIESDDELCPNLYFLGRRGTLKTSEGIRLTALGGELTTDTSADAKANSKYHCRYTEPDARSLYGVHSTDILITYQWPKGIRSGSSVPFPEDARPQEIQCIADVCSTLKPRYHFSSCEDFFFEREPFFHTPSDSAPETNPLTRFINLASFSKISKQKWMYAFILDPKAPSPTSIPAGATATPLSGVPTRRRPFPSQNASYQRFSQDNDFQQPRKRTRRLPPGPEACFFCLSNPDLATHLITSIGNESYLTTAKGPLTTAETLPSLGFPGHILIIPLVHSPTFRGFSDDASRSATYHEMQRYRSSLHAMLRQRAKDELGSVTWEVSRGNGVHIHWQFLPVSSSLIDRGLVEAAFKVEAENLQYPKFQELTADDGEIDAEDYFRVWVWSPLDSEPKDTPSSDRSSTLSKTLILHLTPEFRFDLQFGRRVMAKLLQLENRLNWRDAVQSKDEEDVDVQSFKAAFKAYDISLEAD</sequence>
<dbReference type="InterPro" id="IPR006768">
    <property type="entry name" value="Cwf19-like_C_dom-1"/>
</dbReference>
<dbReference type="Proteomes" id="UP000243515">
    <property type="component" value="Unassembled WGS sequence"/>
</dbReference>
<feature type="region of interest" description="Disordered" evidence="1">
    <location>
        <begin position="254"/>
        <end position="300"/>
    </location>
</feature>
<dbReference type="Pfam" id="PF04676">
    <property type="entry name" value="CwfJ_C_2"/>
    <property type="match status" value="1"/>
</dbReference>
<feature type="domain" description="Cwf19-like C-terminal" evidence="3">
    <location>
        <begin position="297"/>
        <end position="427"/>
    </location>
</feature>
<feature type="compositionally biased region" description="Polar residues" evidence="1">
    <location>
        <begin position="275"/>
        <end position="291"/>
    </location>
</feature>
<keyword evidence="5" id="KW-1185">Reference proteome</keyword>
<accession>A0A232LQB4</accession>
<evidence type="ECO:0008006" key="6">
    <source>
        <dbReference type="Google" id="ProtNLM"/>
    </source>
</evidence>
<dbReference type="SUPFAM" id="SSF56300">
    <property type="entry name" value="Metallo-dependent phosphatases"/>
    <property type="match status" value="1"/>
</dbReference>
<proteinExistence type="predicted"/>
<organism evidence="4 5">
    <name type="scientific">Elaphomyces granulatus</name>
    <dbReference type="NCBI Taxonomy" id="519963"/>
    <lineage>
        <taxon>Eukaryota</taxon>
        <taxon>Fungi</taxon>
        <taxon>Dikarya</taxon>
        <taxon>Ascomycota</taxon>
        <taxon>Pezizomycotina</taxon>
        <taxon>Eurotiomycetes</taxon>
        <taxon>Eurotiomycetidae</taxon>
        <taxon>Eurotiales</taxon>
        <taxon>Elaphomycetaceae</taxon>
        <taxon>Elaphomyces</taxon>
    </lineage>
</organism>
<evidence type="ECO:0000259" key="2">
    <source>
        <dbReference type="Pfam" id="PF04676"/>
    </source>
</evidence>
<dbReference type="InterPro" id="IPR040194">
    <property type="entry name" value="Cwf19-like"/>
</dbReference>
<evidence type="ECO:0000313" key="4">
    <source>
        <dbReference type="EMBL" id="OXV06188.1"/>
    </source>
</evidence>
<reference evidence="4 5" key="1">
    <citation type="journal article" date="2015" name="Environ. Microbiol.">
        <title>Metagenome sequence of Elaphomyces granulatus from sporocarp tissue reveals Ascomycota ectomycorrhizal fingerprints of genome expansion and a Proteobacteria-rich microbiome.</title>
        <authorList>
            <person name="Quandt C.A."/>
            <person name="Kohler A."/>
            <person name="Hesse C.N."/>
            <person name="Sharpton T.J."/>
            <person name="Martin F."/>
            <person name="Spatafora J.W."/>
        </authorList>
    </citation>
    <scope>NUCLEOTIDE SEQUENCE [LARGE SCALE GENOMIC DNA]</scope>
    <source>
        <strain evidence="4 5">OSC145934</strain>
    </source>
</reference>
<dbReference type="PANTHER" id="PTHR12072">
    <property type="entry name" value="CWF19, CELL CYCLE CONTROL PROTEIN"/>
    <property type="match status" value="1"/>
</dbReference>
<evidence type="ECO:0000256" key="1">
    <source>
        <dbReference type="SAM" id="MobiDB-lite"/>
    </source>
</evidence>
<comment type="caution">
    <text evidence="4">The sequence shown here is derived from an EMBL/GenBank/DDBJ whole genome shotgun (WGS) entry which is preliminary data.</text>
</comment>
<dbReference type="GO" id="GO:0000974">
    <property type="term" value="C:Prp19 complex"/>
    <property type="evidence" value="ECO:0007669"/>
    <property type="project" value="EnsemblFungi"/>
</dbReference>
<dbReference type="OrthoDB" id="444325at2759"/>
<feature type="domain" description="Cwf19-like protein C-terminal" evidence="2">
    <location>
        <begin position="487"/>
        <end position="546"/>
    </location>
</feature>
<dbReference type="Pfam" id="PF04677">
    <property type="entry name" value="CwfJ_C_1"/>
    <property type="match status" value="1"/>
</dbReference>
<dbReference type="EMBL" id="NPHW01006019">
    <property type="protein sequence ID" value="OXV06188.1"/>
    <property type="molecule type" value="Genomic_DNA"/>
</dbReference>
<dbReference type="InterPro" id="IPR006767">
    <property type="entry name" value="Cwf19-like_C_dom-2"/>
</dbReference>
<dbReference type="GO" id="GO:0071014">
    <property type="term" value="C:post-mRNA release spliceosomal complex"/>
    <property type="evidence" value="ECO:0007669"/>
    <property type="project" value="EnsemblFungi"/>
</dbReference>
<name>A0A232LQB4_9EURO</name>
<protein>
    <recommendedName>
        <fullName evidence="6">Cwf19-like C-terminal domain-containing protein</fullName>
    </recommendedName>
</protein>